<proteinExistence type="predicted"/>
<dbReference type="PATRIC" id="fig|698760.3.peg.8905"/>
<organism evidence="1 2">
    <name type="scientific">Streptomyces turgidiscabies (strain Car8)</name>
    <dbReference type="NCBI Taxonomy" id="698760"/>
    <lineage>
        <taxon>Bacteria</taxon>
        <taxon>Bacillati</taxon>
        <taxon>Actinomycetota</taxon>
        <taxon>Actinomycetes</taxon>
        <taxon>Kitasatosporales</taxon>
        <taxon>Streptomycetaceae</taxon>
        <taxon>Streptomyces</taxon>
    </lineage>
</organism>
<dbReference type="Proteomes" id="UP000010931">
    <property type="component" value="Unassembled WGS sequence"/>
</dbReference>
<keyword evidence="2" id="KW-1185">Reference proteome</keyword>
<reference evidence="1 2" key="1">
    <citation type="journal article" date="2011" name="Plasmid">
        <title>Streptomyces turgidiscabies Car8 contains a modular pathogenicity island that shares virulence genes with other actinobacterial plant pathogens.</title>
        <authorList>
            <person name="Huguet-Tapia J.C."/>
            <person name="Badger J.H."/>
            <person name="Loria R."/>
            <person name="Pettis G.S."/>
        </authorList>
    </citation>
    <scope>NUCLEOTIDE SEQUENCE [LARGE SCALE GENOMIC DNA]</scope>
    <source>
        <strain evidence="1 2">Car8</strain>
    </source>
</reference>
<name>L7ETE9_STRT8</name>
<protein>
    <submittedName>
        <fullName evidence="1">Uncharacterized protein</fullName>
    </submittedName>
</protein>
<dbReference type="EMBL" id="AEJB01000630">
    <property type="protein sequence ID" value="ELP62144.1"/>
    <property type="molecule type" value="Genomic_DNA"/>
</dbReference>
<dbReference type="AlphaFoldDB" id="L7ETE9"/>
<sequence length="53" mass="6098">MQFMPKRARWVRSESFDRQVTGETYSGVFYFDPGAHWVYFDTINPSVASSSGT</sequence>
<evidence type="ECO:0000313" key="1">
    <source>
        <dbReference type="EMBL" id="ELP62144.1"/>
    </source>
</evidence>
<comment type="caution">
    <text evidence="1">The sequence shown here is derived from an EMBL/GenBank/DDBJ whole genome shotgun (WGS) entry which is preliminary data.</text>
</comment>
<accession>L7ETE9</accession>
<evidence type="ECO:0000313" key="2">
    <source>
        <dbReference type="Proteomes" id="UP000010931"/>
    </source>
</evidence>
<gene>
    <name evidence="1" type="ORF">STRTUCAR8_00206</name>
</gene>